<keyword evidence="2" id="KW-1185">Reference proteome</keyword>
<proteinExistence type="predicted"/>
<dbReference type="Proteomes" id="UP000305067">
    <property type="component" value="Unassembled WGS sequence"/>
</dbReference>
<reference evidence="1 2" key="1">
    <citation type="journal article" date="2019" name="Nat. Ecol. Evol.">
        <title>Megaphylogeny resolves global patterns of mushroom evolution.</title>
        <authorList>
            <person name="Varga T."/>
            <person name="Krizsan K."/>
            <person name="Foldi C."/>
            <person name="Dima B."/>
            <person name="Sanchez-Garcia M."/>
            <person name="Sanchez-Ramirez S."/>
            <person name="Szollosi G.J."/>
            <person name="Szarkandi J.G."/>
            <person name="Papp V."/>
            <person name="Albert L."/>
            <person name="Andreopoulos W."/>
            <person name="Angelini C."/>
            <person name="Antonin V."/>
            <person name="Barry K.W."/>
            <person name="Bougher N.L."/>
            <person name="Buchanan P."/>
            <person name="Buyck B."/>
            <person name="Bense V."/>
            <person name="Catcheside P."/>
            <person name="Chovatia M."/>
            <person name="Cooper J."/>
            <person name="Damon W."/>
            <person name="Desjardin D."/>
            <person name="Finy P."/>
            <person name="Geml J."/>
            <person name="Haridas S."/>
            <person name="Hughes K."/>
            <person name="Justo A."/>
            <person name="Karasinski D."/>
            <person name="Kautmanova I."/>
            <person name="Kiss B."/>
            <person name="Kocsube S."/>
            <person name="Kotiranta H."/>
            <person name="LaButti K.M."/>
            <person name="Lechner B.E."/>
            <person name="Liimatainen K."/>
            <person name="Lipzen A."/>
            <person name="Lukacs Z."/>
            <person name="Mihaltcheva S."/>
            <person name="Morgado L.N."/>
            <person name="Niskanen T."/>
            <person name="Noordeloos M.E."/>
            <person name="Ohm R.A."/>
            <person name="Ortiz-Santana B."/>
            <person name="Ovrebo C."/>
            <person name="Racz N."/>
            <person name="Riley R."/>
            <person name="Savchenko A."/>
            <person name="Shiryaev A."/>
            <person name="Soop K."/>
            <person name="Spirin V."/>
            <person name="Szebenyi C."/>
            <person name="Tomsovsky M."/>
            <person name="Tulloss R.E."/>
            <person name="Uehling J."/>
            <person name="Grigoriev I.V."/>
            <person name="Vagvolgyi C."/>
            <person name="Papp T."/>
            <person name="Martin F.M."/>
            <person name="Miettinen O."/>
            <person name="Hibbett D.S."/>
            <person name="Nagy L.G."/>
        </authorList>
    </citation>
    <scope>NUCLEOTIDE SEQUENCE [LARGE SCALE GENOMIC DNA]</scope>
    <source>
        <strain evidence="1 2">CBS 309.79</strain>
    </source>
</reference>
<protein>
    <submittedName>
        <fullName evidence="1">Uncharacterized protein</fullName>
    </submittedName>
</protein>
<accession>A0A5C3R064</accession>
<dbReference type="OrthoDB" id="3339358at2759"/>
<evidence type="ECO:0000313" key="2">
    <source>
        <dbReference type="Proteomes" id="UP000305067"/>
    </source>
</evidence>
<sequence>MHRSLLPYLSQILRTHAASKTVLPAGFPRRPPDVVIQDCLVGDDPSCPKGNPSENIPAMVIPSRLMMDHIGGMASTNVHKAANSDKWRCGWRHPFHGRPEVEVVVV</sequence>
<dbReference type="EMBL" id="ML178814">
    <property type="protein sequence ID" value="TFL06988.1"/>
    <property type="molecule type" value="Genomic_DNA"/>
</dbReference>
<organism evidence="1 2">
    <name type="scientific">Pterulicium gracile</name>
    <dbReference type="NCBI Taxonomy" id="1884261"/>
    <lineage>
        <taxon>Eukaryota</taxon>
        <taxon>Fungi</taxon>
        <taxon>Dikarya</taxon>
        <taxon>Basidiomycota</taxon>
        <taxon>Agaricomycotina</taxon>
        <taxon>Agaricomycetes</taxon>
        <taxon>Agaricomycetidae</taxon>
        <taxon>Agaricales</taxon>
        <taxon>Pleurotineae</taxon>
        <taxon>Pterulaceae</taxon>
        <taxon>Pterulicium</taxon>
    </lineage>
</organism>
<dbReference type="STRING" id="1884261.A0A5C3R064"/>
<evidence type="ECO:0000313" key="1">
    <source>
        <dbReference type="EMBL" id="TFL06988.1"/>
    </source>
</evidence>
<name>A0A5C3R064_9AGAR</name>
<gene>
    <name evidence="1" type="ORF">BDV98DRAFT_557069</name>
</gene>
<dbReference type="AlphaFoldDB" id="A0A5C3R064"/>